<dbReference type="PANTHER" id="PTHR12274">
    <property type="entry name" value="GRANULIN"/>
    <property type="match status" value="1"/>
</dbReference>
<dbReference type="PANTHER" id="PTHR12274:SF3">
    <property type="entry name" value="PROGRANULIN"/>
    <property type="match status" value="1"/>
</dbReference>
<dbReference type="InterPro" id="IPR037277">
    <property type="entry name" value="Granulin_sf"/>
</dbReference>
<proteinExistence type="inferred from homology"/>
<gene>
    <name evidence="7" type="ORF">J4Q44_G00034970</name>
</gene>
<dbReference type="AlphaFoldDB" id="A0AAN8MIT4"/>
<dbReference type="SMART" id="SM00277">
    <property type="entry name" value="GRAN"/>
    <property type="match status" value="2"/>
</dbReference>
<feature type="chain" id="PRO_5043007732" description="Granulins domain-containing protein" evidence="5">
    <location>
        <begin position="27"/>
        <end position="218"/>
    </location>
</feature>
<dbReference type="EMBL" id="JAGTTL010000002">
    <property type="protein sequence ID" value="KAK6327851.1"/>
    <property type="molecule type" value="Genomic_DNA"/>
</dbReference>
<feature type="domain" description="Granulins" evidence="6">
    <location>
        <begin position="60"/>
        <end position="73"/>
    </location>
</feature>
<dbReference type="Pfam" id="PF00396">
    <property type="entry name" value="Granulin"/>
    <property type="match status" value="2"/>
</dbReference>
<feature type="signal peptide" evidence="5">
    <location>
        <begin position="1"/>
        <end position="26"/>
    </location>
</feature>
<dbReference type="SUPFAM" id="SSF57277">
    <property type="entry name" value="Granulin repeat"/>
    <property type="match status" value="1"/>
</dbReference>
<comment type="caution">
    <text evidence="7">The sequence shown here is derived from an EMBL/GenBank/DDBJ whole genome shotgun (WGS) entry which is preliminary data.</text>
</comment>
<evidence type="ECO:0000313" key="7">
    <source>
        <dbReference type="EMBL" id="KAK6327851.1"/>
    </source>
</evidence>
<evidence type="ECO:0000259" key="6">
    <source>
        <dbReference type="PROSITE" id="PS00799"/>
    </source>
</evidence>
<dbReference type="InterPro" id="IPR000118">
    <property type="entry name" value="Granulin"/>
</dbReference>
<evidence type="ECO:0000313" key="8">
    <source>
        <dbReference type="Proteomes" id="UP001356427"/>
    </source>
</evidence>
<comment type="subcellular location">
    <subcellularLocation>
        <location evidence="1">Secreted</location>
    </subcellularLocation>
</comment>
<dbReference type="GO" id="GO:0005576">
    <property type="term" value="C:extracellular region"/>
    <property type="evidence" value="ECO:0007669"/>
    <property type="project" value="UniProtKB-SubCell"/>
</dbReference>
<evidence type="ECO:0000256" key="2">
    <source>
        <dbReference type="ARBA" id="ARBA00010093"/>
    </source>
</evidence>
<reference evidence="7 8" key="1">
    <citation type="submission" date="2021-04" db="EMBL/GenBank/DDBJ databases">
        <authorList>
            <person name="De Guttry C."/>
            <person name="Zahm M."/>
            <person name="Klopp C."/>
            <person name="Cabau C."/>
            <person name="Louis A."/>
            <person name="Berthelot C."/>
            <person name="Parey E."/>
            <person name="Roest Crollius H."/>
            <person name="Montfort J."/>
            <person name="Robinson-Rechavi M."/>
            <person name="Bucao C."/>
            <person name="Bouchez O."/>
            <person name="Gislard M."/>
            <person name="Lluch J."/>
            <person name="Milhes M."/>
            <person name="Lampietro C."/>
            <person name="Lopez Roques C."/>
            <person name="Donnadieu C."/>
            <person name="Braasch I."/>
            <person name="Desvignes T."/>
            <person name="Postlethwait J."/>
            <person name="Bobe J."/>
            <person name="Wedekind C."/>
            <person name="Guiguen Y."/>
        </authorList>
    </citation>
    <scope>NUCLEOTIDE SEQUENCE [LARGE SCALE GENOMIC DNA]</scope>
    <source>
        <strain evidence="7">Cs_M1</strain>
        <tissue evidence="7">Blood</tissue>
    </source>
</reference>
<evidence type="ECO:0000256" key="4">
    <source>
        <dbReference type="ARBA" id="ARBA00023157"/>
    </source>
</evidence>
<accession>A0AAN8MIT4</accession>
<keyword evidence="8" id="KW-1185">Reference proteome</keyword>
<comment type="similarity">
    <text evidence="2">Belongs to the granulin family.</text>
</comment>
<evidence type="ECO:0000256" key="3">
    <source>
        <dbReference type="ARBA" id="ARBA00022525"/>
    </source>
</evidence>
<evidence type="ECO:0000256" key="5">
    <source>
        <dbReference type="SAM" id="SignalP"/>
    </source>
</evidence>
<dbReference type="Gene3D" id="2.10.25.160">
    <property type="entry name" value="Granulin"/>
    <property type="match status" value="2"/>
</dbReference>
<sequence length="218" mass="23268">MAETNYRAKMWSIAALVLVLTGPASCYVTCPDGKVCSDQSTCCLTNEGYACCPVPHAVCCSDMAHCCPSGFLCNTITQMCEKGDHPWSRVPTLKKVAAEEPSTPVSAPLESDSSRVQSKAVESSMVGKVPGTALAQASDSTPQAGVIRCDTQFYCPSGTSCCKGPTGKWGCCPYPLGKCCADGQHCCEYGYTCDPTSYKCRKWYSQIPSGLRDDAKQD</sequence>
<protein>
    <recommendedName>
        <fullName evidence="6">Granulins domain-containing protein</fullName>
    </recommendedName>
</protein>
<name>A0AAN8MIT4_9TELE</name>
<organism evidence="7 8">
    <name type="scientific">Coregonus suidteri</name>
    <dbReference type="NCBI Taxonomy" id="861788"/>
    <lineage>
        <taxon>Eukaryota</taxon>
        <taxon>Metazoa</taxon>
        <taxon>Chordata</taxon>
        <taxon>Craniata</taxon>
        <taxon>Vertebrata</taxon>
        <taxon>Euteleostomi</taxon>
        <taxon>Actinopterygii</taxon>
        <taxon>Neopterygii</taxon>
        <taxon>Teleostei</taxon>
        <taxon>Protacanthopterygii</taxon>
        <taxon>Salmoniformes</taxon>
        <taxon>Salmonidae</taxon>
        <taxon>Coregoninae</taxon>
        <taxon>Coregonus</taxon>
    </lineage>
</organism>
<dbReference type="PROSITE" id="PS00799">
    <property type="entry name" value="GRANULINS"/>
    <property type="match status" value="1"/>
</dbReference>
<evidence type="ECO:0000256" key="1">
    <source>
        <dbReference type="ARBA" id="ARBA00004613"/>
    </source>
</evidence>
<dbReference type="InterPro" id="IPR039036">
    <property type="entry name" value="Granulin_fam"/>
</dbReference>
<keyword evidence="3" id="KW-0964">Secreted</keyword>
<keyword evidence="4" id="KW-1015">Disulfide bond</keyword>
<dbReference type="Proteomes" id="UP001356427">
    <property type="component" value="Unassembled WGS sequence"/>
</dbReference>
<keyword evidence="5" id="KW-0732">Signal</keyword>